<gene>
    <name evidence="4" type="ORF">GWO12_03260</name>
</gene>
<dbReference type="SUPFAM" id="SSF51261">
    <property type="entry name" value="Duplicated hybrid motif"/>
    <property type="match status" value="1"/>
</dbReference>
<keyword evidence="2" id="KW-1133">Transmembrane helix</keyword>
<feature type="coiled-coil region" evidence="1">
    <location>
        <begin position="54"/>
        <end position="98"/>
    </location>
</feature>
<protein>
    <submittedName>
        <fullName evidence="4">M23 family metallopeptidase</fullName>
    </submittedName>
</protein>
<comment type="caution">
    <text evidence="4">The sequence shown here is derived from an EMBL/GenBank/DDBJ whole genome shotgun (WGS) entry which is preliminary data.</text>
</comment>
<organism evidence="4 5">
    <name type="scientific">Candidatus Kutchimonas denitrificans</name>
    <dbReference type="NCBI Taxonomy" id="3056748"/>
    <lineage>
        <taxon>Bacteria</taxon>
        <taxon>Pseudomonadati</taxon>
        <taxon>Gemmatimonadota</taxon>
        <taxon>Gemmatimonadia</taxon>
        <taxon>Candidatus Palauibacterales</taxon>
        <taxon>Candidatus Palauibacteraceae</taxon>
        <taxon>Candidatus Kutchimonas</taxon>
    </lineage>
</organism>
<dbReference type="EMBL" id="JAACAK010000026">
    <property type="protein sequence ID" value="NIR74118.1"/>
    <property type="molecule type" value="Genomic_DNA"/>
</dbReference>
<dbReference type="GO" id="GO:0004222">
    <property type="term" value="F:metalloendopeptidase activity"/>
    <property type="evidence" value="ECO:0007669"/>
    <property type="project" value="TreeGrafter"/>
</dbReference>
<dbReference type="InterPro" id="IPR016047">
    <property type="entry name" value="M23ase_b-sheet_dom"/>
</dbReference>
<evidence type="ECO:0000259" key="3">
    <source>
        <dbReference type="Pfam" id="PF01551"/>
    </source>
</evidence>
<proteinExistence type="predicted"/>
<evidence type="ECO:0000313" key="4">
    <source>
        <dbReference type="EMBL" id="NIR74118.1"/>
    </source>
</evidence>
<dbReference type="InterPro" id="IPR050570">
    <property type="entry name" value="Cell_wall_metabolism_enzyme"/>
</dbReference>
<keyword evidence="2" id="KW-0472">Membrane</keyword>
<feature type="transmembrane region" description="Helical" evidence="2">
    <location>
        <begin position="29"/>
        <end position="54"/>
    </location>
</feature>
<name>A0AAE5CB54_9BACT</name>
<dbReference type="PANTHER" id="PTHR21666:SF270">
    <property type="entry name" value="MUREIN HYDROLASE ACTIVATOR ENVC"/>
    <property type="match status" value="1"/>
</dbReference>
<evidence type="ECO:0000256" key="1">
    <source>
        <dbReference type="SAM" id="Coils"/>
    </source>
</evidence>
<dbReference type="PANTHER" id="PTHR21666">
    <property type="entry name" value="PEPTIDASE-RELATED"/>
    <property type="match status" value="1"/>
</dbReference>
<sequence length="262" mass="28015">MKENEGGYTLVLVPEDTQRTRSLRLTPRLLRISGALAAVGGIGLALLLGSWWFFAAQTARIPAMERQIAELEADNARVQQLAENLQLLESEYLKIRTMLGADILGDGATAEMMAAEDRGTAEDGEPAIGLSPEIPTSWPLATGGFVTQVLEQAQDGAHPGIDIAVAQGSYVRASGAGVIREAGSDSIYGLYVLIEHGNTGYKSMYGHASRLFVSPGDRVRQNEVIALSGNTGRSTAPHLHFEILQDGSPIDPFTLVQQRTGS</sequence>
<dbReference type="InterPro" id="IPR011055">
    <property type="entry name" value="Dup_hybrid_motif"/>
</dbReference>
<keyword evidence="2" id="KW-0812">Transmembrane</keyword>
<dbReference type="Gene3D" id="2.70.70.10">
    <property type="entry name" value="Glucose Permease (Domain IIA)"/>
    <property type="match status" value="1"/>
</dbReference>
<feature type="domain" description="M23ase beta-sheet core" evidence="3">
    <location>
        <begin position="157"/>
        <end position="252"/>
    </location>
</feature>
<keyword evidence="1" id="KW-0175">Coiled coil</keyword>
<dbReference type="AlphaFoldDB" id="A0AAE5CB54"/>
<dbReference type="Proteomes" id="UP000702544">
    <property type="component" value="Unassembled WGS sequence"/>
</dbReference>
<accession>A0AAE5CB54</accession>
<evidence type="ECO:0000313" key="5">
    <source>
        <dbReference type="Proteomes" id="UP000702544"/>
    </source>
</evidence>
<reference evidence="4 5" key="1">
    <citation type="submission" date="2020-01" db="EMBL/GenBank/DDBJ databases">
        <title>Genomes assembled from Gulf of Kutch pelagic sediment metagenomes.</title>
        <authorList>
            <person name="Chandrashekar M."/>
            <person name="Mahajan M.S."/>
            <person name="Dave K.J."/>
            <person name="Vatsa P."/>
            <person name="Nathani N.M."/>
        </authorList>
    </citation>
    <scope>NUCLEOTIDE SEQUENCE [LARGE SCALE GENOMIC DNA]</scope>
    <source>
        <strain evidence="4">KS3-K002</strain>
    </source>
</reference>
<evidence type="ECO:0000256" key="2">
    <source>
        <dbReference type="SAM" id="Phobius"/>
    </source>
</evidence>
<dbReference type="Pfam" id="PF01551">
    <property type="entry name" value="Peptidase_M23"/>
    <property type="match status" value="1"/>
</dbReference>
<dbReference type="CDD" id="cd12797">
    <property type="entry name" value="M23_peptidase"/>
    <property type="match status" value="1"/>
</dbReference>